<feature type="domain" description="DEP" evidence="3">
    <location>
        <begin position="26"/>
        <end position="110"/>
    </location>
</feature>
<feature type="region of interest" description="Disordered" evidence="2">
    <location>
        <begin position="527"/>
        <end position="557"/>
    </location>
</feature>
<dbReference type="GO" id="GO:0035556">
    <property type="term" value="P:intracellular signal transduction"/>
    <property type="evidence" value="ECO:0007669"/>
    <property type="project" value="InterPro"/>
</dbReference>
<dbReference type="GO" id="GO:0005096">
    <property type="term" value="F:GTPase activator activity"/>
    <property type="evidence" value="ECO:0007669"/>
    <property type="project" value="UniProtKB-KW"/>
</dbReference>
<gene>
    <name evidence="4" type="primary">depdc1a</name>
</gene>
<dbReference type="Gene3D" id="1.10.10.10">
    <property type="entry name" value="Winged helix-like DNA-binding domain superfamily/Winged helix DNA-binding domain"/>
    <property type="match status" value="1"/>
</dbReference>
<dbReference type="OrthoDB" id="524326at2759"/>
<dbReference type="Pfam" id="PF00610">
    <property type="entry name" value="DEP"/>
    <property type="match status" value="1"/>
</dbReference>
<reference evidence="4" key="1">
    <citation type="submission" date="2021-04" db="EMBL/GenBank/DDBJ databases">
        <authorList>
            <consortium name="Wellcome Sanger Institute Data Sharing"/>
        </authorList>
    </citation>
    <scope>NUCLEOTIDE SEQUENCE [LARGE SCALE GENOMIC DNA]</scope>
</reference>
<dbReference type="PANTHER" id="PTHR16206">
    <property type="entry name" value="DEP DOMAIN-CONTAINING"/>
    <property type="match status" value="1"/>
</dbReference>
<reference evidence="4" key="3">
    <citation type="submission" date="2025-09" db="UniProtKB">
        <authorList>
            <consortium name="Ensembl"/>
        </authorList>
    </citation>
    <scope>IDENTIFICATION</scope>
</reference>
<dbReference type="OMA" id="HRRHMRT"/>
<feature type="region of interest" description="Disordered" evidence="2">
    <location>
        <begin position="569"/>
        <end position="589"/>
    </location>
</feature>
<dbReference type="SUPFAM" id="SSF48350">
    <property type="entry name" value="GTPase activation domain, GAP"/>
    <property type="match status" value="1"/>
</dbReference>
<organism evidence="4 5">
    <name type="scientific">Sparus aurata</name>
    <name type="common">Gilthead sea bream</name>
    <dbReference type="NCBI Taxonomy" id="8175"/>
    <lineage>
        <taxon>Eukaryota</taxon>
        <taxon>Metazoa</taxon>
        <taxon>Chordata</taxon>
        <taxon>Craniata</taxon>
        <taxon>Vertebrata</taxon>
        <taxon>Euteleostomi</taxon>
        <taxon>Actinopterygii</taxon>
        <taxon>Neopterygii</taxon>
        <taxon>Teleostei</taxon>
        <taxon>Neoteleostei</taxon>
        <taxon>Acanthomorphata</taxon>
        <taxon>Eupercaria</taxon>
        <taxon>Spariformes</taxon>
        <taxon>Sparidae</taxon>
        <taxon>Sparus</taxon>
    </lineage>
</organism>
<feature type="region of interest" description="Disordered" evidence="2">
    <location>
        <begin position="149"/>
        <end position="179"/>
    </location>
</feature>
<dbReference type="Gene3D" id="1.10.555.10">
    <property type="entry name" value="Rho GTPase activation protein"/>
    <property type="match status" value="1"/>
</dbReference>
<feature type="compositionally biased region" description="Polar residues" evidence="2">
    <location>
        <begin position="570"/>
        <end position="589"/>
    </location>
</feature>
<evidence type="ECO:0000259" key="3">
    <source>
        <dbReference type="PROSITE" id="PS50186"/>
    </source>
</evidence>
<dbReference type="SUPFAM" id="SSF46785">
    <property type="entry name" value="Winged helix' DNA-binding domain"/>
    <property type="match status" value="1"/>
</dbReference>
<proteinExistence type="predicted"/>
<dbReference type="SMART" id="SM00049">
    <property type="entry name" value="DEP"/>
    <property type="match status" value="1"/>
</dbReference>
<dbReference type="InParanoid" id="A0A671VVN7"/>
<dbReference type="AlphaFoldDB" id="A0A671VVN7"/>
<dbReference type="PANTHER" id="PTHR16206:SF12">
    <property type="entry name" value="DEP DOMAIN-CONTAINING PROTEIN 1A"/>
    <property type="match status" value="1"/>
</dbReference>
<dbReference type="InterPro" id="IPR000591">
    <property type="entry name" value="DEP_dom"/>
</dbReference>
<evidence type="ECO:0000313" key="5">
    <source>
        <dbReference type="Proteomes" id="UP000472265"/>
    </source>
</evidence>
<feature type="region of interest" description="Disordered" evidence="2">
    <location>
        <begin position="830"/>
        <end position="850"/>
    </location>
</feature>
<evidence type="ECO:0000256" key="2">
    <source>
        <dbReference type="SAM" id="MobiDB-lite"/>
    </source>
</evidence>
<reference evidence="4" key="2">
    <citation type="submission" date="2025-08" db="UniProtKB">
        <authorList>
            <consortium name="Ensembl"/>
        </authorList>
    </citation>
    <scope>IDENTIFICATION</scope>
</reference>
<dbReference type="Proteomes" id="UP000472265">
    <property type="component" value="Chromosome 11"/>
</dbReference>
<keyword evidence="1" id="KW-0343">GTPase activation</keyword>
<feature type="compositionally biased region" description="Low complexity" evidence="2">
    <location>
        <begin position="536"/>
        <end position="557"/>
    </location>
</feature>
<protein>
    <submittedName>
        <fullName evidence="4">DEP domain containing 1a</fullName>
    </submittedName>
</protein>
<sequence>MNMSSHVITPGPYRATKLWNEVTRLFRAGMPLRKHRQNFRHYASCFTASAAIDWLHQMLLSNSNFGPDVTRQQTVQLLKKFLKNHVIEDVKGRFGREDLEDNNTLYRFPSTSPLKPIPCPAPASAPGSIKKRPSFRDKEGFFKFRSFKKQERETQENEDPALQAEGENQPIGEQQGQRRVMTVEDEQEIWRDITLTHLQRILGCASLDEVLDQRHVNPQNIIHNMTKVNKHGVVTLDDKTNDLPHWVLSAMKSLANWPKYDNAQPSYPGFERDVFKTVSDYFYSLLQPLLTYELYELFINVLVFCGYVAAPTTHQRGKRKKSDLPSAPPPAKASFRSTECLLLSLIRQGTCDETESPMREVLGGKLQSRLAALKGGMTSEGDGQLGGSCMNLSTAGSMRPQTRSCSLETMLDDSAPLTRQQLFLSNDSLASYSNRSQDDGPAIAALHSRTDFPSASKAIPITYGNAQGGTTRNRLSVASAAGLSVTRRSHSLRPRSVGSCLDIVMETKEEDVKETKWRGRAASCLNVNTPAEPHHSSASRPPSWSSRHPPSSSYHPFLSSSHAMAKVQGSHATTAFSGPRPASSTSTLWTLPPPAVVRRCLSSLDVSKQSRPASLFKAPVCVPTSSSKPPQSQPEHSLLQPQCERVAIEALQLCTLLLPPASRRKLQLLMRMMSRISQNVDMPRLHPAIGTRTLMVHTFSGCVLGSAVECDLDELLATRLVSFLMDHHQSILSVPEYLLNAINDHIQYLRRVQVPLDGVSNVDGSEPVCVPMPIYAFCHQISGAEFEQQKLEASQKAMEELLEMLLTDKHISEKDRRKKLKQFQKQYPDIYSRRFPSSHSESNKPKIKPPLLNIKKTKAFSIRN</sequence>
<dbReference type="FunCoup" id="A0A671VVN7">
    <property type="interactions" value="607"/>
</dbReference>
<dbReference type="InterPro" id="IPR008936">
    <property type="entry name" value="Rho_GTPase_activation_prot"/>
</dbReference>
<dbReference type="GeneTree" id="ENSGT00950000182976"/>
<evidence type="ECO:0000256" key="1">
    <source>
        <dbReference type="ARBA" id="ARBA00022468"/>
    </source>
</evidence>
<dbReference type="PROSITE" id="PS50186">
    <property type="entry name" value="DEP"/>
    <property type="match status" value="1"/>
</dbReference>
<keyword evidence="5" id="KW-1185">Reference proteome</keyword>
<accession>A0A671VVN7</accession>
<dbReference type="Ensembl" id="ENSSAUT00010030168.1">
    <property type="protein sequence ID" value="ENSSAUP00010028616.1"/>
    <property type="gene ID" value="ENSSAUG00010012316.1"/>
</dbReference>
<dbReference type="InterPro" id="IPR036390">
    <property type="entry name" value="WH_DNA-bd_sf"/>
</dbReference>
<dbReference type="FunFam" id="1.10.10.10:FF:000182">
    <property type="entry name" value="DEP domain-containing protein 1B isoform 1"/>
    <property type="match status" value="1"/>
</dbReference>
<evidence type="ECO:0000313" key="4">
    <source>
        <dbReference type="Ensembl" id="ENSSAUP00010028616.1"/>
    </source>
</evidence>
<name>A0A671VVN7_SPAAU</name>
<dbReference type="InterPro" id="IPR036388">
    <property type="entry name" value="WH-like_DNA-bd_sf"/>
</dbReference>